<gene>
    <name evidence="2" type="ORF">RUM44_013291</name>
</gene>
<evidence type="ECO:0000256" key="1">
    <source>
        <dbReference type="SAM" id="MobiDB-lite"/>
    </source>
</evidence>
<feature type="region of interest" description="Disordered" evidence="1">
    <location>
        <begin position="1"/>
        <end position="71"/>
    </location>
</feature>
<dbReference type="Proteomes" id="UP001359485">
    <property type="component" value="Unassembled WGS sequence"/>
</dbReference>
<feature type="compositionally biased region" description="Low complexity" evidence="1">
    <location>
        <begin position="23"/>
        <end position="43"/>
    </location>
</feature>
<comment type="caution">
    <text evidence="2">The sequence shown here is derived from an EMBL/GenBank/DDBJ whole genome shotgun (WGS) entry which is preliminary data.</text>
</comment>
<evidence type="ECO:0000313" key="2">
    <source>
        <dbReference type="EMBL" id="KAK6641576.1"/>
    </source>
</evidence>
<accession>A0ABR1BDQ8</accession>
<keyword evidence="3" id="KW-1185">Reference proteome</keyword>
<reference evidence="2 3" key="1">
    <citation type="submission" date="2023-09" db="EMBL/GenBank/DDBJ databases">
        <title>Genomes of two closely related lineages of the louse Polyplax serrata with different host specificities.</title>
        <authorList>
            <person name="Martinu J."/>
            <person name="Tarabai H."/>
            <person name="Stefka J."/>
            <person name="Hypsa V."/>
        </authorList>
    </citation>
    <scope>NUCLEOTIDE SEQUENCE [LARGE SCALE GENOMIC DNA]</scope>
    <source>
        <strain evidence="2">98ZLc_SE</strain>
    </source>
</reference>
<evidence type="ECO:0000313" key="3">
    <source>
        <dbReference type="Proteomes" id="UP001359485"/>
    </source>
</evidence>
<protein>
    <submittedName>
        <fullName evidence="2">Uncharacterized protein</fullName>
    </submittedName>
</protein>
<sequence>MTGSSAAKEYMKLMDIIEQDQMTSENSNSKTKTTKGSQTTSKSGRMKPENNNASTGKIPIPMQSLKREEKNKNHEKMVIEDQHMDLSERSLHSSSSIPASLSSTKDKFVDLIEKNSSTSSLRLNFLKFITSDPSLSGSLDGFAPEGKTSLQRLREARELRKIFKELDEKAEDENEKIRQDKVVSNLYDVIQKTSSILFNKTGKDETESFWTTDDKNCQSLAKCKTPQSIYDRALQDMITIWSDAVNIIRTVKNRALTYVLQKGSPADRDLLALETEMLQLAITYAASYSKWKSESLVRHMQKQLQIKELNKSELELFLDSKLFGEYYTDEDMEIMATAVHELNLGV</sequence>
<organism evidence="2 3">
    <name type="scientific">Polyplax serrata</name>
    <name type="common">Common mouse louse</name>
    <dbReference type="NCBI Taxonomy" id="468196"/>
    <lineage>
        <taxon>Eukaryota</taxon>
        <taxon>Metazoa</taxon>
        <taxon>Ecdysozoa</taxon>
        <taxon>Arthropoda</taxon>
        <taxon>Hexapoda</taxon>
        <taxon>Insecta</taxon>
        <taxon>Pterygota</taxon>
        <taxon>Neoptera</taxon>
        <taxon>Paraneoptera</taxon>
        <taxon>Psocodea</taxon>
        <taxon>Troctomorpha</taxon>
        <taxon>Phthiraptera</taxon>
        <taxon>Anoplura</taxon>
        <taxon>Polyplacidae</taxon>
        <taxon>Polyplax</taxon>
    </lineage>
</organism>
<name>A0ABR1BDQ8_POLSC</name>
<dbReference type="EMBL" id="JAWJWF010000001">
    <property type="protein sequence ID" value="KAK6641576.1"/>
    <property type="molecule type" value="Genomic_DNA"/>
</dbReference>
<proteinExistence type="predicted"/>